<dbReference type="Pfam" id="PF00425">
    <property type="entry name" value="Chorismate_bind"/>
    <property type="match status" value="1"/>
</dbReference>
<protein>
    <recommendedName>
        <fullName evidence="1">Probable branched-chain-amino-acid aminotransferase</fullName>
    </recommendedName>
</protein>
<dbReference type="AlphaFoldDB" id="A0AA97F7I3"/>
<organism evidence="3 4">
    <name type="scientific">Alterisphingorhabdus coralli</name>
    <dbReference type="NCBI Taxonomy" id="3071408"/>
    <lineage>
        <taxon>Bacteria</taxon>
        <taxon>Pseudomonadati</taxon>
        <taxon>Pseudomonadota</taxon>
        <taxon>Alphaproteobacteria</taxon>
        <taxon>Sphingomonadales</taxon>
        <taxon>Sphingomonadaceae</taxon>
        <taxon>Alterisphingorhabdus (ex Yan et al. 2024)</taxon>
    </lineage>
</organism>
<dbReference type="InterPro" id="IPR043131">
    <property type="entry name" value="BCAT-like_N"/>
</dbReference>
<dbReference type="InterPro" id="IPR005802">
    <property type="entry name" value="ADC_synth_comp_1"/>
</dbReference>
<gene>
    <name evidence="3" type="primary">pabB</name>
    <name evidence="3" type="ORF">RB602_02545</name>
</gene>
<evidence type="ECO:0000313" key="3">
    <source>
        <dbReference type="EMBL" id="WOE75611.1"/>
    </source>
</evidence>
<dbReference type="EMBL" id="CP136594">
    <property type="protein sequence ID" value="WOE75611.1"/>
    <property type="molecule type" value="Genomic_DNA"/>
</dbReference>
<proteinExistence type="predicted"/>
<dbReference type="InterPro" id="IPR036038">
    <property type="entry name" value="Aminotransferase-like"/>
</dbReference>
<dbReference type="Gene3D" id="3.20.10.10">
    <property type="entry name" value="D-amino Acid Aminotransferase, subunit A, domain 2"/>
    <property type="match status" value="1"/>
</dbReference>
<dbReference type="NCBIfam" id="TIGR00553">
    <property type="entry name" value="pabB"/>
    <property type="match status" value="1"/>
</dbReference>
<evidence type="ECO:0000256" key="1">
    <source>
        <dbReference type="ARBA" id="ARBA00014472"/>
    </source>
</evidence>
<keyword evidence="4" id="KW-1185">Reference proteome</keyword>
<evidence type="ECO:0000259" key="2">
    <source>
        <dbReference type="Pfam" id="PF00425"/>
    </source>
</evidence>
<dbReference type="InterPro" id="IPR005801">
    <property type="entry name" value="ADC_synthase"/>
</dbReference>
<dbReference type="InterPro" id="IPR001544">
    <property type="entry name" value="Aminotrans_IV"/>
</dbReference>
<dbReference type="InterPro" id="IPR043132">
    <property type="entry name" value="BCAT-like_C"/>
</dbReference>
<dbReference type="Pfam" id="PF01063">
    <property type="entry name" value="Aminotran_4"/>
    <property type="match status" value="1"/>
</dbReference>
<keyword evidence="3" id="KW-0808">Transferase</keyword>
<dbReference type="GO" id="GO:0000162">
    <property type="term" value="P:L-tryptophan biosynthetic process"/>
    <property type="evidence" value="ECO:0007669"/>
    <property type="project" value="TreeGrafter"/>
</dbReference>
<dbReference type="GO" id="GO:0009396">
    <property type="term" value="P:folic acid-containing compound biosynthetic process"/>
    <property type="evidence" value="ECO:0007669"/>
    <property type="project" value="InterPro"/>
</dbReference>
<name>A0AA97F7I3_9SPHN</name>
<dbReference type="PANTHER" id="PTHR11236:SF50">
    <property type="entry name" value="AMINODEOXYCHORISMATE SYNTHASE COMPONENT 1"/>
    <property type="match status" value="1"/>
</dbReference>
<dbReference type="PANTHER" id="PTHR11236">
    <property type="entry name" value="AMINOBENZOATE/ANTHRANILATE SYNTHASE"/>
    <property type="match status" value="1"/>
</dbReference>
<keyword evidence="3" id="KW-0032">Aminotransferase</keyword>
<dbReference type="SUPFAM" id="SSF56322">
    <property type="entry name" value="ADC synthase"/>
    <property type="match status" value="1"/>
</dbReference>
<sequence>MADNDIFVLLDDASGQQAARLYQHPVDQIIADRHSEVLPALNRLETARNDGLHAAGYLSYEAGLALEPKLAERAEARATSSNAPLLWFGLFKDYHTLQPEAVDGWLAERRNSNGDTRTGAFALNDSHDDYASAFGQLQQAISAGDIYQANLTSRAHAHFAGDPVALYRRLRGPSAARYAALIHRADDWFLSLSPELFFTCHQGRLTARPMKGTLPAFPDQIGDAEKARRHFAADAKNRAENLMIVDLLRNDLSRIAKPGSVHVPDLFAVEHYPTVHQMVSTVRAELAEGAGISDILQAIYPCGSITGAPKIRAMELIDDVEPEPRGIYCGAIGRIDAATSPQETPSAAFNVAIRTLHFSHSQQKVTLGLGSGIVADSDRAEERQECLDKGAFAMTAARTVDLIETMALDPAAGIPRLEAHLARMKASAEQMAYSFDRHATRNAIQAACFHIDQPSRVRLMVSRLGNIAIDIAPLGPLQGDDAALPVMIQPLPVQADDPRLRHKTSDRAFYDDTRQNAAAENGVAEVIFTDSQGFITEGSFTHVFVERDGMLITPPLDRGVLPGILRAEMLAQGRALESDISASDLNNGFFLGNSVRGLLAAKLVA</sequence>
<dbReference type="GO" id="GO:0046820">
    <property type="term" value="F:4-amino-4-deoxychorismate synthase activity"/>
    <property type="evidence" value="ECO:0007669"/>
    <property type="project" value="TreeGrafter"/>
</dbReference>
<dbReference type="Gene3D" id="3.30.470.10">
    <property type="match status" value="1"/>
</dbReference>
<reference evidence="3 4" key="1">
    <citation type="submission" date="2023-10" db="EMBL/GenBank/DDBJ databases">
        <title>Complete genome sequence of a Sphingomonadaceae bacterium.</title>
        <authorList>
            <person name="Yan C."/>
        </authorList>
    </citation>
    <scope>NUCLEOTIDE SEQUENCE [LARGE SCALE GENOMIC DNA]</scope>
    <source>
        <strain evidence="3 4">SCSIO 66989</strain>
    </source>
</reference>
<dbReference type="SUPFAM" id="SSF56752">
    <property type="entry name" value="D-aminoacid aminotransferase-like PLP-dependent enzymes"/>
    <property type="match status" value="1"/>
</dbReference>
<dbReference type="KEGG" id="acoa:RB602_02545"/>
<accession>A0AA97F7I3</accession>
<dbReference type="RefSeq" id="WP_317082666.1">
    <property type="nucleotide sequence ID" value="NZ_CP136594.1"/>
</dbReference>
<dbReference type="PRINTS" id="PR00095">
    <property type="entry name" value="ANTSNTHASEI"/>
</dbReference>
<dbReference type="InterPro" id="IPR019999">
    <property type="entry name" value="Anth_synth_I-like"/>
</dbReference>
<feature type="domain" description="Chorismate-utilising enzyme C-terminal" evidence="2">
    <location>
        <begin position="127"/>
        <end position="389"/>
    </location>
</feature>
<evidence type="ECO:0000313" key="4">
    <source>
        <dbReference type="Proteomes" id="UP001302429"/>
    </source>
</evidence>
<dbReference type="Gene3D" id="3.60.120.10">
    <property type="entry name" value="Anthranilate synthase"/>
    <property type="match status" value="1"/>
</dbReference>
<dbReference type="InterPro" id="IPR015890">
    <property type="entry name" value="Chorismate_C"/>
</dbReference>
<dbReference type="Proteomes" id="UP001302429">
    <property type="component" value="Chromosome"/>
</dbReference>